<feature type="domain" description="Aminotransferase class I/classII large" evidence="3">
    <location>
        <begin position="22"/>
        <end position="347"/>
    </location>
</feature>
<protein>
    <submittedName>
        <fullName evidence="4">Histidinol-phosphate transaminase</fullName>
    </submittedName>
</protein>
<evidence type="ECO:0000256" key="1">
    <source>
        <dbReference type="ARBA" id="ARBA00001933"/>
    </source>
</evidence>
<keyword evidence="2" id="KW-0663">Pyridoxal phosphate</keyword>
<organism evidence="4 5">
    <name type="scientific">Tepidibacter hydrothermalis</name>
    <dbReference type="NCBI Taxonomy" id="3036126"/>
    <lineage>
        <taxon>Bacteria</taxon>
        <taxon>Bacillati</taxon>
        <taxon>Bacillota</taxon>
        <taxon>Clostridia</taxon>
        <taxon>Peptostreptococcales</taxon>
        <taxon>Peptostreptococcaceae</taxon>
        <taxon>Tepidibacter</taxon>
    </lineage>
</organism>
<dbReference type="EMBL" id="CP120733">
    <property type="protein sequence ID" value="WFD09909.1"/>
    <property type="molecule type" value="Genomic_DNA"/>
</dbReference>
<dbReference type="Pfam" id="PF00155">
    <property type="entry name" value="Aminotran_1_2"/>
    <property type="match status" value="1"/>
</dbReference>
<evidence type="ECO:0000259" key="3">
    <source>
        <dbReference type="Pfam" id="PF00155"/>
    </source>
</evidence>
<name>A0ABY8EAI0_9FIRM</name>
<reference evidence="4 5" key="1">
    <citation type="submission" date="2023-03" db="EMBL/GenBank/DDBJ databases">
        <title>Complete genome sequence of Tepidibacter sp. SWIR-1, isolated from a deep-sea hydrothermal vent.</title>
        <authorList>
            <person name="Li X."/>
        </authorList>
    </citation>
    <scope>NUCLEOTIDE SEQUENCE [LARGE SCALE GENOMIC DNA]</scope>
    <source>
        <strain evidence="4 5">SWIR-1</strain>
    </source>
</reference>
<dbReference type="Gene3D" id="3.40.640.10">
    <property type="entry name" value="Type I PLP-dependent aspartate aminotransferase-like (Major domain)"/>
    <property type="match status" value="1"/>
</dbReference>
<evidence type="ECO:0000313" key="4">
    <source>
        <dbReference type="EMBL" id="WFD09909.1"/>
    </source>
</evidence>
<gene>
    <name evidence="4" type="ORF">P4S50_16250</name>
</gene>
<dbReference type="PANTHER" id="PTHR42885:SF1">
    <property type="entry name" value="THREONINE-PHOSPHATE DECARBOXYLASE"/>
    <property type="match status" value="1"/>
</dbReference>
<dbReference type="InterPro" id="IPR004839">
    <property type="entry name" value="Aminotransferase_I/II_large"/>
</dbReference>
<dbReference type="Proteomes" id="UP001222800">
    <property type="component" value="Chromosome"/>
</dbReference>
<dbReference type="InterPro" id="IPR015421">
    <property type="entry name" value="PyrdxlP-dep_Trfase_major"/>
</dbReference>
<dbReference type="PANTHER" id="PTHR42885">
    <property type="entry name" value="HISTIDINOL-PHOSPHATE AMINOTRANSFERASE-RELATED"/>
    <property type="match status" value="1"/>
</dbReference>
<evidence type="ECO:0000256" key="2">
    <source>
        <dbReference type="ARBA" id="ARBA00022898"/>
    </source>
</evidence>
<proteinExistence type="predicted"/>
<dbReference type="InterPro" id="IPR015422">
    <property type="entry name" value="PyrdxlP-dep_Trfase_small"/>
</dbReference>
<comment type="cofactor">
    <cofactor evidence="1">
        <name>pyridoxal 5'-phosphate</name>
        <dbReference type="ChEBI" id="CHEBI:597326"/>
    </cofactor>
</comment>
<sequence>MIKLGHGADVNQMISKYNKSENILDFSSNINPYTPKNIEEYVLEGLKNSIKYPDIEYLNLRGNISSYLNLNYEYIVPGNGASEIIYMIMKVLDGRLGILNPTFSEYERAAIINNLKVVDLYLDEGFKVDIKYIEQNIDKFDFLFVCNPNNPSGNVQNLVELLDLLKTHEKIMIVDETFMEFVQDSYKYSLVEYVDKYSNLFIIKAVTKFFGLPGVRLGYGITSNEKIIYDMWKIKEPWTVNSFAENICKYIFKDINYIRNTKDYLKKEISYMLKELNKIDSIECFNTDTNFILLKLKKHDSNYVKEKLFINKDILVRDASNFKGLDKKYIRVAVKKREENQKLITALKEIMGV</sequence>
<dbReference type="RefSeq" id="WP_277731879.1">
    <property type="nucleotide sequence ID" value="NZ_CP120733.1"/>
</dbReference>
<dbReference type="Gene3D" id="3.90.1150.10">
    <property type="entry name" value="Aspartate Aminotransferase, domain 1"/>
    <property type="match status" value="1"/>
</dbReference>
<accession>A0ABY8EAI0</accession>
<evidence type="ECO:0000313" key="5">
    <source>
        <dbReference type="Proteomes" id="UP001222800"/>
    </source>
</evidence>
<dbReference type="InterPro" id="IPR015424">
    <property type="entry name" value="PyrdxlP-dep_Trfase"/>
</dbReference>
<dbReference type="SUPFAM" id="SSF53383">
    <property type="entry name" value="PLP-dependent transferases"/>
    <property type="match status" value="1"/>
</dbReference>
<dbReference type="CDD" id="cd00609">
    <property type="entry name" value="AAT_like"/>
    <property type="match status" value="1"/>
</dbReference>
<keyword evidence="5" id="KW-1185">Reference proteome</keyword>